<dbReference type="Proteomes" id="UP000009230">
    <property type="component" value="Chromosome"/>
</dbReference>
<dbReference type="GO" id="GO:0008199">
    <property type="term" value="F:ferric iron binding"/>
    <property type="evidence" value="ECO:0007669"/>
    <property type="project" value="InterPro"/>
</dbReference>
<feature type="region of interest" description="Disordered" evidence="1">
    <location>
        <begin position="38"/>
        <end position="83"/>
    </location>
</feature>
<dbReference type="PANTHER" id="PTHR34315:SF1">
    <property type="entry name" value="INTRADIOL RING-CLEAVAGE DIOXYGENASES DOMAIN-CONTAINING PROTEIN-RELATED"/>
    <property type="match status" value="1"/>
</dbReference>
<dbReference type="PROSITE" id="PS51257">
    <property type="entry name" value="PROKAR_LIPOPROTEIN"/>
    <property type="match status" value="1"/>
</dbReference>
<dbReference type="InterPro" id="IPR000627">
    <property type="entry name" value="Intradiol_dOase_C"/>
</dbReference>
<reference evidence="3 4" key="1">
    <citation type="journal article" date="2012" name="Stand. Genomic Sci.">
        <title>Complete genome sequence of Marinomonas posidonica type strain (IVIA-Po-181(T)).</title>
        <authorList>
            <person name="Lucas-Elio P."/>
            <person name="Goodwin L."/>
            <person name="Woyke T."/>
            <person name="Pitluck S."/>
            <person name="Nolan M."/>
            <person name="Kyrpides N.C."/>
            <person name="Detter J.C."/>
            <person name="Copeland A."/>
            <person name="Lu M."/>
            <person name="Bruce D."/>
            <person name="Detter C."/>
            <person name="Tapia R."/>
            <person name="Han S."/>
            <person name="Land M.L."/>
            <person name="Ivanova N."/>
            <person name="Mikhailova N."/>
            <person name="Johnston A.W."/>
            <person name="Sanchez-Amat A."/>
        </authorList>
    </citation>
    <scope>NUCLEOTIDE SEQUENCE [LARGE SCALE GENOMIC DNA]</scope>
    <source>
        <strain evidence="4">CECT 7376 / NCIMB 14433 / IVIA-Po-181</strain>
    </source>
</reference>
<dbReference type="AlphaFoldDB" id="F6CUA4"/>
<keyword evidence="3" id="KW-0560">Oxidoreductase</keyword>
<dbReference type="Gene3D" id="2.60.130.10">
    <property type="entry name" value="Aromatic compound dioxygenase"/>
    <property type="match status" value="1"/>
</dbReference>
<dbReference type="STRING" id="491952.Mar181_2185"/>
<organism evidence="3 4">
    <name type="scientific">Marinomonas posidonica (strain CECT 7376 / NCIMB 14433 / IVIA-Po-181)</name>
    <dbReference type="NCBI Taxonomy" id="491952"/>
    <lineage>
        <taxon>Bacteria</taxon>
        <taxon>Pseudomonadati</taxon>
        <taxon>Pseudomonadota</taxon>
        <taxon>Gammaproteobacteria</taxon>
        <taxon>Oceanospirillales</taxon>
        <taxon>Oceanospirillaceae</taxon>
        <taxon>Marinomonas</taxon>
    </lineage>
</organism>
<protein>
    <submittedName>
        <fullName evidence="3">Intradiol ring-cleavage dioxygenase</fullName>
    </submittedName>
</protein>
<dbReference type="RefSeq" id="WP_013796698.1">
    <property type="nucleotide sequence ID" value="NC_015559.1"/>
</dbReference>
<dbReference type="HOGENOM" id="CLU_027719_2_2_6"/>
<proteinExistence type="predicted"/>
<keyword evidence="4" id="KW-1185">Reference proteome</keyword>
<dbReference type="PANTHER" id="PTHR34315">
    <property type="match status" value="1"/>
</dbReference>
<feature type="domain" description="Intradiol ring-cleavage dioxygenases" evidence="2">
    <location>
        <begin position="148"/>
        <end position="259"/>
    </location>
</feature>
<dbReference type="Pfam" id="PF00775">
    <property type="entry name" value="Dioxygenase_C"/>
    <property type="match status" value="1"/>
</dbReference>
<accession>F6CUA4</accession>
<feature type="compositionally biased region" description="Pro residues" evidence="1">
    <location>
        <begin position="59"/>
        <end position="78"/>
    </location>
</feature>
<dbReference type="EMBL" id="CP002771">
    <property type="protein sequence ID" value="AEF55223.1"/>
    <property type="molecule type" value="Genomic_DNA"/>
</dbReference>
<evidence type="ECO:0000313" key="4">
    <source>
        <dbReference type="Proteomes" id="UP000009230"/>
    </source>
</evidence>
<dbReference type="GO" id="GO:0016702">
    <property type="term" value="F:oxidoreductase activity, acting on single donors with incorporation of molecular oxygen, incorporation of two atoms of oxygen"/>
    <property type="evidence" value="ECO:0007669"/>
    <property type="project" value="InterPro"/>
</dbReference>
<keyword evidence="3" id="KW-0223">Dioxygenase</keyword>
<evidence type="ECO:0000313" key="3">
    <source>
        <dbReference type="EMBL" id="AEF55223.1"/>
    </source>
</evidence>
<evidence type="ECO:0000259" key="2">
    <source>
        <dbReference type="Pfam" id="PF00775"/>
    </source>
</evidence>
<name>F6CUA4_MARPP</name>
<dbReference type="eggNOG" id="COG3485">
    <property type="taxonomic scope" value="Bacteria"/>
</dbReference>
<dbReference type="SUPFAM" id="SSF49482">
    <property type="entry name" value="Aromatic compound dioxygenase"/>
    <property type="match status" value="1"/>
</dbReference>
<sequence>MAKKPSVASDISRRKVLKYATGSLLTLPFIGLLGCASTSSERSSGMHRPGRPPMGEGGMPPPNGAGGMPPPNGMPGTPPSRELLAGKATANAKWLTGGTQAMDPNLVYLNPLRQDNQENVCLVSERTTEGPCYSRTRFRKDISAGRDGLPVRLWFKVVDEDCQPVVGAKVDIWHCDPLGVYSGSDMQMVDFCTNGDETYQANDWFRGVQITDQNGFVYFETCFPGWYVSRAVHIHLTITTSDTMLTTQVGFDDALAQDIMVNEAVYSGHGAPDTTNSTDTVFPTQGYQSYLMTTKAMADKSMLAWKTLMLAS</sequence>
<gene>
    <name evidence="3" type="ordered locus">Mar181_2185</name>
</gene>
<evidence type="ECO:0000256" key="1">
    <source>
        <dbReference type="SAM" id="MobiDB-lite"/>
    </source>
</evidence>
<dbReference type="KEGG" id="mpc:Mar181_2185"/>
<dbReference type="InterPro" id="IPR015889">
    <property type="entry name" value="Intradiol_dOase_core"/>
</dbReference>